<dbReference type="Pfam" id="PF01066">
    <property type="entry name" value="CDP-OH_P_transf"/>
    <property type="match status" value="1"/>
</dbReference>
<dbReference type="GO" id="GO:0016780">
    <property type="term" value="F:phosphotransferase activity, for other substituted phosphate groups"/>
    <property type="evidence" value="ECO:0007669"/>
    <property type="project" value="InterPro"/>
</dbReference>
<keyword evidence="1 2" id="KW-0808">Transferase</keyword>
<evidence type="ECO:0000313" key="6">
    <source>
        <dbReference type="Proteomes" id="UP000196694"/>
    </source>
</evidence>
<feature type="region of interest" description="Disordered" evidence="3">
    <location>
        <begin position="1"/>
        <end position="37"/>
    </location>
</feature>
<organism evidence="5 6">
    <name type="scientific">Pyrodictium delaneyi</name>
    <dbReference type="NCBI Taxonomy" id="1273541"/>
    <lineage>
        <taxon>Archaea</taxon>
        <taxon>Thermoproteota</taxon>
        <taxon>Thermoprotei</taxon>
        <taxon>Desulfurococcales</taxon>
        <taxon>Pyrodictiaceae</taxon>
        <taxon>Pyrodictium</taxon>
    </lineage>
</organism>
<gene>
    <name evidence="5" type="ORF">Pdsh_01910</name>
</gene>
<name>A0A211YRX3_9CREN</name>
<dbReference type="GO" id="GO:0008654">
    <property type="term" value="P:phospholipid biosynthetic process"/>
    <property type="evidence" value="ECO:0007669"/>
    <property type="project" value="InterPro"/>
</dbReference>
<reference evidence="5 6" key="1">
    <citation type="submission" date="2017-05" db="EMBL/GenBank/DDBJ databases">
        <title>The draft genome of the hyperthermophilic archaeon 'Pyrodictium delaneyi strain Hulk', an iron and nitrate reducer, reveals the capacity for sulfate reduction.</title>
        <authorList>
            <person name="Demey L.M."/>
            <person name="Miller C."/>
            <person name="Manzella M."/>
            <person name="Reguera G."/>
            <person name="Kashefi K."/>
        </authorList>
    </citation>
    <scope>NUCLEOTIDE SEQUENCE [LARGE SCALE GENOMIC DNA]</scope>
    <source>
        <strain evidence="5 6">Hulk</strain>
    </source>
</reference>
<sequence>MSPRPLASPGPRWTHPGTLRRRRRAGGGGWSSMSSRGSAVRLTKSTDGIVSRLINRRISTRITRVLAGLRRPPSPDAVTVVASALVAGGGLAFASGYPALGGLLAQLGSIIDGVDGELARALGRQSRAGALLDTVLDRLADIALLFGMSLAAVAAGYSPLLVVAVSLLAATGDLMVSYIHAVGEKLAQRHPVLVGRIPGVASRDVRLFIAFLAGLAGRPLEGLAAIALLGHSYTVAKTVELLSFLEKENQHTS</sequence>
<keyword evidence="4" id="KW-0812">Transmembrane</keyword>
<dbReference type="InterPro" id="IPR000462">
    <property type="entry name" value="CDP-OH_P_trans"/>
</dbReference>
<evidence type="ECO:0000313" key="5">
    <source>
        <dbReference type="EMBL" id="OWJ55567.1"/>
    </source>
</evidence>
<evidence type="ECO:0000256" key="3">
    <source>
        <dbReference type="SAM" id="MobiDB-lite"/>
    </source>
</evidence>
<keyword evidence="6" id="KW-1185">Reference proteome</keyword>
<feature type="transmembrane region" description="Helical" evidence="4">
    <location>
        <begin position="142"/>
        <end position="170"/>
    </location>
</feature>
<accession>A0A211YRX3</accession>
<proteinExistence type="inferred from homology"/>
<evidence type="ECO:0000256" key="2">
    <source>
        <dbReference type="RuleBase" id="RU003750"/>
    </source>
</evidence>
<keyword evidence="4" id="KW-0472">Membrane</keyword>
<dbReference type="InterPro" id="IPR048254">
    <property type="entry name" value="CDP_ALCOHOL_P_TRANSF_CS"/>
</dbReference>
<protein>
    <recommendedName>
        <fullName evidence="7">CDP-alcohol phosphatidyltransferase family protein</fullName>
    </recommendedName>
</protein>
<dbReference type="Gene3D" id="1.20.120.1760">
    <property type="match status" value="1"/>
</dbReference>
<keyword evidence="4" id="KW-1133">Transmembrane helix</keyword>
<dbReference type="GO" id="GO:0016020">
    <property type="term" value="C:membrane"/>
    <property type="evidence" value="ECO:0007669"/>
    <property type="project" value="InterPro"/>
</dbReference>
<dbReference type="AlphaFoldDB" id="A0A211YRX3"/>
<dbReference type="EMBL" id="NCQP01000001">
    <property type="protein sequence ID" value="OWJ55567.1"/>
    <property type="molecule type" value="Genomic_DNA"/>
</dbReference>
<evidence type="ECO:0000256" key="4">
    <source>
        <dbReference type="SAM" id="Phobius"/>
    </source>
</evidence>
<evidence type="ECO:0000256" key="1">
    <source>
        <dbReference type="ARBA" id="ARBA00022679"/>
    </source>
</evidence>
<evidence type="ECO:0008006" key="7">
    <source>
        <dbReference type="Google" id="ProtNLM"/>
    </source>
</evidence>
<dbReference type="PROSITE" id="PS00379">
    <property type="entry name" value="CDP_ALCOHOL_P_TRANSF"/>
    <property type="match status" value="1"/>
</dbReference>
<dbReference type="Proteomes" id="UP000196694">
    <property type="component" value="Unassembled WGS sequence"/>
</dbReference>
<comment type="similarity">
    <text evidence="2">Belongs to the CDP-alcohol phosphatidyltransferase class-I family.</text>
</comment>
<comment type="caution">
    <text evidence="5">The sequence shown here is derived from an EMBL/GenBank/DDBJ whole genome shotgun (WGS) entry which is preliminary data.</text>
</comment>
<dbReference type="InterPro" id="IPR043130">
    <property type="entry name" value="CDP-OH_PTrfase_TM_dom"/>
</dbReference>